<keyword evidence="2" id="KW-0575">Peroxidase</keyword>
<name>A0A4C1TYU7_EUMVA</name>
<comment type="caution">
    <text evidence="10">The sequence shown here is derived from an EMBL/GenBank/DDBJ whole genome shotgun (WGS) entry which is preliminary data.</text>
</comment>
<keyword evidence="4" id="KW-0479">Metal-binding</keyword>
<dbReference type="InterPro" id="IPR020835">
    <property type="entry name" value="Catalase_sf"/>
</dbReference>
<dbReference type="GO" id="GO:0004096">
    <property type="term" value="F:catalase activity"/>
    <property type="evidence" value="ECO:0007669"/>
    <property type="project" value="UniProtKB-EC"/>
</dbReference>
<feature type="signal peptide" evidence="8">
    <location>
        <begin position="1"/>
        <end position="15"/>
    </location>
</feature>
<keyword evidence="7" id="KW-0376">Hydrogen peroxide</keyword>
<dbReference type="PANTHER" id="PTHR11465">
    <property type="entry name" value="CATALASE"/>
    <property type="match status" value="1"/>
</dbReference>
<feature type="domain" description="Catalase core" evidence="9">
    <location>
        <begin position="525"/>
        <end position="904"/>
    </location>
</feature>
<keyword evidence="6" id="KW-0408">Iron</keyword>
<keyword evidence="11" id="KW-1185">Reference proteome</keyword>
<feature type="domain" description="Catalase core" evidence="9">
    <location>
        <begin position="50"/>
        <end position="431"/>
    </location>
</feature>
<dbReference type="GO" id="GO:0042542">
    <property type="term" value="P:response to hydrogen peroxide"/>
    <property type="evidence" value="ECO:0007669"/>
    <property type="project" value="TreeGrafter"/>
</dbReference>
<dbReference type="InterPro" id="IPR011614">
    <property type="entry name" value="Catalase_core"/>
</dbReference>
<evidence type="ECO:0000256" key="1">
    <source>
        <dbReference type="ARBA" id="ARBA00005329"/>
    </source>
</evidence>
<dbReference type="PROSITE" id="PS00438">
    <property type="entry name" value="CATALASE_2"/>
    <property type="match status" value="2"/>
</dbReference>
<gene>
    <name evidence="10" type="primary">cat</name>
    <name evidence="10" type="ORF">EVAR_11558_1</name>
</gene>
<evidence type="ECO:0000256" key="7">
    <source>
        <dbReference type="ARBA" id="ARBA00023324"/>
    </source>
</evidence>
<dbReference type="SMART" id="SM01060">
    <property type="entry name" value="Catalase"/>
    <property type="match status" value="2"/>
</dbReference>
<dbReference type="PROSITE" id="PS51402">
    <property type="entry name" value="CATALASE_3"/>
    <property type="match status" value="2"/>
</dbReference>
<dbReference type="GO" id="GO:0005777">
    <property type="term" value="C:peroxisome"/>
    <property type="evidence" value="ECO:0007669"/>
    <property type="project" value="TreeGrafter"/>
</dbReference>
<evidence type="ECO:0000256" key="8">
    <source>
        <dbReference type="SAM" id="SignalP"/>
    </source>
</evidence>
<dbReference type="GO" id="GO:0005739">
    <property type="term" value="C:mitochondrion"/>
    <property type="evidence" value="ECO:0007669"/>
    <property type="project" value="TreeGrafter"/>
</dbReference>
<proteinExistence type="inferred from homology"/>
<evidence type="ECO:0000313" key="10">
    <source>
        <dbReference type="EMBL" id="GBP19235.1"/>
    </source>
</evidence>
<dbReference type="InterPro" id="IPR018028">
    <property type="entry name" value="Catalase"/>
</dbReference>
<organism evidence="10 11">
    <name type="scientific">Eumeta variegata</name>
    <name type="common">Bagworm moth</name>
    <name type="synonym">Eumeta japonica</name>
    <dbReference type="NCBI Taxonomy" id="151549"/>
    <lineage>
        <taxon>Eukaryota</taxon>
        <taxon>Metazoa</taxon>
        <taxon>Ecdysozoa</taxon>
        <taxon>Arthropoda</taxon>
        <taxon>Hexapoda</taxon>
        <taxon>Insecta</taxon>
        <taxon>Pterygota</taxon>
        <taxon>Neoptera</taxon>
        <taxon>Endopterygota</taxon>
        <taxon>Lepidoptera</taxon>
        <taxon>Glossata</taxon>
        <taxon>Ditrysia</taxon>
        <taxon>Tineoidea</taxon>
        <taxon>Psychidae</taxon>
        <taxon>Oiketicinae</taxon>
        <taxon>Eumeta</taxon>
    </lineage>
</organism>
<dbReference type="GO" id="GO:0020037">
    <property type="term" value="F:heme binding"/>
    <property type="evidence" value="ECO:0007669"/>
    <property type="project" value="InterPro"/>
</dbReference>
<keyword evidence="3" id="KW-0349">Heme</keyword>
<evidence type="ECO:0000256" key="4">
    <source>
        <dbReference type="ARBA" id="ARBA00022723"/>
    </source>
</evidence>
<accession>A0A4C1TYU7</accession>
<dbReference type="AlphaFoldDB" id="A0A4C1TYU7"/>
<dbReference type="STRING" id="151549.A0A4C1TYU7"/>
<dbReference type="PRINTS" id="PR00067">
    <property type="entry name" value="CATALASE"/>
</dbReference>
<keyword evidence="8" id="KW-0732">Signal</keyword>
<reference evidence="10 11" key="1">
    <citation type="journal article" date="2019" name="Commun. Biol.">
        <title>The bagworm genome reveals a unique fibroin gene that provides high tensile strength.</title>
        <authorList>
            <person name="Kono N."/>
            <person name="Nakamura H."/>
            <person name="Ohtoshi R."/>
            <person name="Tomita M."/>
            <person name="Numata K."/>
            <person name="Arakawa K."/>
        </authorList>
    </citation>
    <scope>NUCLEOTIDE SEQUENCE [LARGE SCALE GENOMIC DNA]</scope>
</reference>
<evidence type="ECO:0000256" key="2">
    <source>
        <dbReference type="ARBA" id="ARBA00022559"/>
    </source>
</evidence>
<sequence>MKLVVILGVLGLAASSDVDKEDLAALRRNPAAHQLMAYKLATEGKKEILTTSNGAPVDYSDTNSLNSNFLQNMYVLDSILNFDRERILERLVHAKGAGAFGYFEVTDDITKYCKAKLFQHIGKSTPLAIRFSLALQERGGTDLGREVRGYAVKFYTEEGNWDIVGCNIPVYFYKDGQYIVGLIHALKRNPVTGLRDYNALFDFILHRPESLHEFLWIFSDIGIPDGYRHMSGFSVHTYELVNEHGESHFARFHFITDQGIKNIPSQQALQLGARDPDYATRDLYNSIANGSFPSWTMYIEVMTKEQVEKADFDPFDVTSLWPKGRYPLLPVGKIVLNKNPTNYFADVEQLAMNPGHLVPGIHGPPDRLFQFRALAYRDTQNYRLGVNHNKIPVNCPIKAHNYNRDGVSPVNDNALLSGKRACEPPKATRPQMVIVAHRHSRLGNSQNCVDIPLARNRIYNGGRSRLMEEAYRAVDMKLVVILGVLGLAASSDVDKEDLAALRRNPAAHQLVAYKLATEGKKEILTTSNGAPVDYKDTNSLNNNFLQNVYALDSMLHFDRERIPERLVHAKGAGAFGYFEVTHDITKYCKAKLFQHIGKTTPLAIRFSLALQERGGTDLGREVRGYAVKFYTEDGNWDIAGGNIPIYFYKDGQYVVGLIHALKKNPVTGLRDYNALFDFILHRPESLHEFLWIFSDIGIPDGYRHMSGFSVHTYELVNEHGESHFARFQFITDQGIKNIPSQQALQLGARDPDYATRDLYNSIANGSFPSWTMYIEVMTKEQIEKADFDPFDVTSLWPKGRYPLLPVGKIVLNKNPTNYFADVEQLAMNPGHLVPGIPGPPDRLFQFRTLAYRDTQNYRLGVNHNKIPVNCPIKAHNYNRDGVSPVNDNGNGAANYYPNSFNGPVPYVGKNSSKFQYVALHSNAVDLSQPSYFYEMLSEDEKSRLVKNLVLPLSETAPSIQKRVVKFFEIVNIDLSNRITIGLRNGTVV</sequence>
<comment type="similarity">
    <text evidence="1">Belongs to the catalase family.</text>
</comment>
<evidence type="ECO:0000313" key="11">
    <source>
        <dbReference type="Proteomes" id="UP000299102"/>
    </source>
</evidence>
<dbReference type="Proteomes" id="UP000299102">
    <property type="component" value="Unassembled WGS sequence"/>
</dbReference>
<dbReference type="Gene3D" id="2.40.180.10">
    <property type="entry name" value="Catalase core domain"/>
    <property type="match status" value="2"/>
</dbReference>
<evidence type="ECO:0000256" key="6">
    <source>
        <dbReference type="ARBA" id="ARBA00023004"/>
    </source>
</evidence>
<protein>
    <submittedName>
        <fullName evidence="10">Catalase</fullName>
    </submittedName>
</protein>
<dbReference type="OrthoDB" id="6880011at2759"/>
<dbReference type="SUPFAM" id="SSF56634">
    <property type="entry name" value="Heme-dependent catalase-like"/>
    <property type="match status" value="2"/>
</dbReference>
<dbReference type="GO" id="GO:0042744">
    <property type="term" value="P:hydrogen peroxide catabolic process"/>
    <property type="evidence" value="ECO:0007669"/>
    <property type="project" value="UniProtKB-KW"/>
</dbReference>
<dbReference type="EMBL" id="BGZK01000105">
    <property type="protein sequence ID" value="GBP19235.1"/>
    <property type="molecule type" value="Genomic_DNA"/>
</dbReference>
<dbReference type="Pfam" id="PF00199">
    <property type="entry name" value="Catalase"/>
    <property type="match status" value="2"/>
</dbReference>
<dbReference type="Pfam" id="PF06628">
    <property type="entry name" value="Catalase-rel"/>
    <property type="match status" value="1"/>
</dbReference>
<feature type="chain" id="PRO_5020036213" evidence="8">
    <location>
        <begin position="16"/>
        <end position="988"/>
    </location>
</feature>
<keyword evidence="5" id="KW-0560">Oxidoreductase</keyword>
<dbReference type="PANTHER" id="PTHR11465:SF9">
    <property type="entry name" value="CATALASE"/>
    <property type="match status" value="1"/>
</dbReference>
<dbReference type="InterPro" id="IPR010582">
    <property type="entry name" value="Catalase_immune_responsive"/>
</dbReference>
<evidence type="ECO:0000256" key="5">
    <source>
        <dbReference type="ARBA" id="ARBA00023002"/>
    </source>
</evidence>
<evidence type="ECO:0000259" key="9">
    <source>
        <dbReference type="SMART" id="SM01060"/>
    </source>
</evidence>
<dbReference type="GO" id="GO:0046872">
    <property type="term" value="F:metal ion binding"/>
    <property type="evidence" value="ECO:0007669"/>
    <property type="project" value="UniProtKB-KW"/>
</dbReference>
<dbReference type="InterPro" id="IPR024708">
    <property type="entry name" value="Catalase_AS"/>
</dbReference>
<evidence type="ECO:0000256" key="3">
    <source>
        <dbReference type="ARBA" id="ARBA00022617"/>
    </source>
</evidence>